<proteinExistence type="predicted"/>
<evidence type="ECO:0000313" key="1">
    <source>
        <dbReference type="EMBL" id="MBA0087739.1"/>
    </source>
</evidence>
<protein>
    <submittedName>
        <fullName evidence="1">Carboxypeptidase regulatory-like domain-containing protein</fullName>
    </submittedName>
</protein>
<gene>
    <name evidence="1" type="ORF">HRJ53_22365</name>
</gene>
<sequence>MKATAMIHMRLVVAGIAILLLAVSPAELNGQQNTAGTVSIGSNDLGGVVTSTKGREAGVWVIAETTDLPTKFTKIVVTDDQGRYVMPDLPQANYNVWVRGYGLVDSTKAKTTPGKIVNLNAVIAATARDAAEYYPAIYWFSLLQVPEKSEFPLPKIKSQGEWLNIIKTGACQSCHSLGTPGMRTIPEGLGEFKNSVEAWTRRIQSGGARALMARDITRLDTNIALQLFADWTDRIAAGELPFAQPERPQGIERNIVITLWDWSRPTAYLHDEISTDRRNPRLNANGKIYASTEDSTDFIPVLDPKTNAAAEVLHPVRDPNTPSSKNNPFGPSAYWGAEPIWDSKTLDHNPMMDDKGRIWFTSRVRSSKNPDFCKQGSDHPSAKAFPIAEADRHLSMYDPATGKFTLISTCFATHHLNFASDANQTLWLSGGLGGPGVIGWLNRKMFEETGDEVKSQGWTPFILDTNGNGKRDAYVEPDQPLDPTKDKRVLVTTYAVTVSPADGSVWGTVVGYPGGIVRVQPGSNPQETALSEFYEVPLPGFGPRGGDVDNNGVFWASLASGHLGSFDRRKCKVLNGPTATGKHCPEGWTLYPLPGPQLKNVKDPGSAEASYYTWIDRFDTFGLGRNVPIAMGNLNDSIFALVDGKIVTFRIPYPSGFFPKNVDGRIDDPNAGWKGKGLWSTSGTRTMFHLEGGKQNRPKAARIQFRPNPLAR</sequence>
<evidence type="ECO:0000313" key="2">
    <source>
        <dbReference type="Proteomes" id="UP000567293"/>
    </source>
</evidence>
<accession>A0A7V8NUF9</accession>
<dbReference type="AlphaFoldDB" id="A0A7V8NUF9"/>
<keyword evidence="2" id="KW-1185">Reference proteome</keyword>
<reference evidence="1" key="1">
    <citation type="submission" date="2020-06" db="EMBL/GenBank/DDBJ databases">
        <title>Legume-microbial interactions unlock mineral nutrients during tropical forest succession.</title>
        <authorList>
            <person name="Epihov D.Z."/>
        </authorList>
    </citation>
    <scope>NUCLEOTIDE SEQUENCE [LARGE SCALE GENOMIC DNA]</scope>
    <source>
        <strain evidence="1">Pan2503</strain>
    </source>
</reference>
<organism evidence="1 2">
    <name type="scientific">Candidatus Acidiferrum panamense</name>
    <dbReference type="NCBI Taxonomy" id="2741543"/>
    <lineage>
        <taxon>Bacteria</taxon>
        <taxon>Pseudomonadati</taxon>
        <taxon>Acidobacteriota</taxon>
        <taxon>Terriglobia</taxon>
        <taxon>Candidatus Acidiferrales</taxon>
        <taxon>Candidatus Acidiferrum</taxon>
    </lineage>
</organism>
<comment type="caution">
    <text evidence="1">The sequence shown here is derived from an EMBL/GenBank/DDBJ whole genome shotgun (WGS) entry which is preliminary data.</text>
</comment>
<dbReference type="Proteomes" id="UP000567293">
    <property type="component" value="Unassembled WGS sequence"/>
</dbReference>
<name>A0A7V8NUF9_9BACT</name>
<dbReference type="SUPFAM" id="SSF117074">
    <property type="entry name" value="Hypothetical protein PA1324"/>
    <property type="match status" value="1"/>
</dbReference>
<dbReference type="EMBL" id="JACDQQ010002156">
    <property type="protein sequence ID" value="MBA0087739.1"/>
    <property type="molecule type" value="Genomic_DNA"/>
</dbReference>
<dbReference type="GO" id="GO:0004180">
    <property type="term" value="F:carboxypeptidase activity"/>
    <property type="evidence" value="ECO:0007669"/>
    <property type="project" value="UniProtKB-KW"/>
</dbReference>
<dbReference type="SUPFAM" id="SSF63829">
    <property type="entry name" value="Calcium-dependent phosphotriesterase"/>
    <property type="match status" value="1"/>
</dbReference>